<keyword evidence="3" id="KW-1185">Reference proteome</keyword>
<feature type="domain" description="N-acetyltransferase" evidence="1">
    <location>
        <begin position="1"/>
        <end position="165"/>
    </location>
</feature>
<dbReference type="GO" id="GO:0016747">
    <property type="term" value="F:acyltransferase activity, transferring groups other than amino-acyl groups"/>
    <property type="evidence" value="ECO:0007669"/>
    <property type="project" value="InterPro"/>
</dbReference>
<evidence type="ECO:0000313" key="2">
    <source>
        <dbReference type="EMBL" id="RIW34678.1"/>
    </source>
</evidence>
<dbReference type="Proteomes" id="UP000265801">
    <property type="component" value="Unassembled WGS sequence"/>
</dbReference>
<dbReference type="CDD" id="cd04301">
    <property type="entry name" value="NAT_SF"/>
    <property type="match status" value="1"/>
</dbReference>
<organism evidence="2 3">
    <name type="scientific">Bacillus salacetis</name>
    <dbReference type="NCBI Taxonomy" id="2315464"/>
    <lineage>
        <taxon>Bacteria</taxon>
        <taxon>Bacillati</taxon>
        <taxon>Bacillota</taxon>
        <taxon>Bacilli</taxon>
        <taxon>Bacillales</taxon>
        <taxon>Bacillaceae</taxon>
        <taxon>Bacillus</taxon>
    </lineage>
</organism>
<reference evidence="2 3" key="1">
    <citation type="submission" date="2018-09" db="EMBL/GenBank/DDBJ databases">
        <title>Bacillus saliacetes sp. nov., isolated from Thai shrimp paste (Ka-pi).</title>
        <authorList>
            <person name="Daroonpunt R."/>
            <person name="Tanasupawat S."/>
            <person name="Yiamsombut S."/>
        </authorList>
    </citation>
    <scope>NUCLEOTIDE SEQUENCE [LARGE SCALE GENOMIC DNA]</scope>
    <source>
        <strain evidence="2 3">SKP7-4</strain>
    </source>
</reference>
<dbReference type="InterPro" id="IPR013653">
    <property type="entry name" value="GCN5-like_dom"/>
</dbReference>
<dbReference type="RefSeq" id="WP_119546616.1">
    <property type="nucleotide sequence ID" value="NZ_QXIR01000010.1"/>
</dbReference>
<sequence>MKVRKAFTADALGIAKVQVDTWNTTYRGIVPDVFLDSMTYESREHKWKEILSQGATVYVAESEGICGFASAGTQRSNKYPAYEGELYAIYVNEENQRRGVGKGLLEPVVKELVKQKIFAVTVVVLQENPSRYFYEFLGARIIDTIETEIAGKRIPELVYGWKDIREILIK</sequence>
<proteinExistence type="predicted"/>
<dbReference type="InterPro" id="IPR000182">
    <property type="entry name" value="GNAT_dom"/>
</dbReference>
<evidence type="ECO:0000313" key="3">
    <source>
        <dbReference type="Proteomes" id="UP000265801"/>
    </source>
</evidence>
<comment type="caution">
    <text evidence="2">The sequence shown here is derived from an EMBL/GenBank/DDBJ whole genome shotgun (WGS) entry which is preliminary data.</text>
</comment>
<dbReference type="AlphaFoldDB" id="A0A3A1R005"/>
<protein>
    <submittedName>
        <fullName evidence="2">N-acetyltransferase</fullName>
    </submittedName>
</protein>
<dbReference type="Gene3D" id="3.40.630.30">
    <property type="match status" value="1"/>
</dbReference>
<dbReference type="OrthoDB" id="5292888at2"/>
<dbReference type="PROSITE" id="PS51186">
    <property type="entry name" value="GNAT"/>
    <property type="match status" value="1"/>
</dbReference>
<dbReference type="Pfam" id="PF08445">
    <property type="entry name" value="FR47"/>
    <property type="match status" value="1"/>
</dbReference>
<evidence type="ECO:0000259" key="1">
    <source>
        <dbReference type="PROSITE" id="PS51186"/>
    </source>
</evidence>
<accession>A0A3A1R005</accession>
<dbReference type="SUPFAM" id="SSF55729">
    <property type="entry name" value="Acyl-CoA N-acyltransferases (Nat)"/>
    <property type="match status" value="1"/>
</dbReference>
<dbReference type="InterPro" id="IPR016181">
    <property type="entry name" value="Acyl_CoA_acyltransferase"/>
</dbReference>
<keyword evidence="2" id="KW-0808">Transferase</keyword>
<name>A0A3A1R005_9BACI</name>
<dbReference type="EMBL" id="QXIR01000010">
    <property type="protein sequence ID" value="RIW34678.1"/>
    <property type="molecule type" value="Genomic_DNA"/>
</dbReference>
<gene>
    <name evidence="2" type="ORF">D3H55_09185</name>
</gene>